<organism evidence="1 2">
    <name type="scientific">Paenibacillus flagellatus</name>
    <dbReference type="NCBI Taxonomy" id="2211139"/>
    <lineage>
        <taxon>Bacteria</taxon>
        <taxon>Bacillati</taxon>
        <taxon>Bacillota</taxon>
        <taxon>Bacilli</taxon>
        <taxon>Bacillales</taxon>
        <taxon>Paenibacillaceae</taxon>
        <taxon>Paenibacillus</taxon>
    </lineage>
</organism>
<evidence type="ECO:0008006" key="3">
    <source>
        <dbReference type="Google" id="ProtNLM"/>
    </source>
</evidence>
<dbReference type="GO" id="GO:0005975">
    <property type="term" value="P:carbohydrate metabolic process"/>
    <property type="evidence" value="ECO:0007669"/>
    <property type="project" value="InterPro"/>
</dbReference>
<protein>
    <recommendedName>
        <fullName evidence="3">NodB homology domain-containing protein</fullName>
    </recommendedName>
</protein>
<name>A0A2V5KDE1_9BACL</name>
<proteinExistence type="predicted"/>
<dbReference type="SUPFAM" id="SSF88713">
    <property type="entry name" value="Glycoside hydrolase/deacetylase"/>
    <property type="match status" value="1"/>
</dbReference>
<keyword evidence="2" id="KW-1185">Reference proteome</keyword>
<evidence type="ECO:0000313" key="2">
    <source>
        <dbReference type="Proteomes" id="UP000247476"/>
    </source>
</evidence>
<dbReference type="Proteomes" id="UP000247476">
    <property type="component" value="Unassembled WGS sequence"/>
</dbReference>
<dbReference type="InterPro" id="IPR011330">
    <property type="entry name" value="Glyco_hydro/deAcase_b/a-brl"/>
</dbReference>
<sequence>MLIVMPWKAVNGLANVKVMLWFDVEDYITPQAQESLLALLRMLNRRNVKGIFKIVGEKARRLERDGRTDIWAEMSGHEIGYHTDMHSEHPVSTEYLERCGFRDGAVEYEARERGGLADLRRIAGKPAICFGQAGYAWAPQTYAALKHWGIPVYLDDHDHIRLDGRPFWYGGLLNLTNLRGTMRMELVADGLEKAKEQFDELYASLASEPVGFVSIYYHPCEFACRGFWDAANFARGRNTPREEWRPAPLRPEGETERYLDMLGRFIDYTLSKENVEYIGSEQALALERSGTGPVEPSLVKELAAGIGNALGFRIAGGRSFSAAELHSLFRRYLLGMELLPELLYGPEADAAAPGAEVGAGAIRVDDVKRALAVEYPEALGTPQLPETFEVGGVRVHAVDLTCTMARIIADGLGDGDRVELVRGALESAKHAGDDDLWGPRWIIFPEELRVPNVVRMSKLQTWTLKPALF</sequence>
<comment type="caution">
    <text evidence="1">The sequence shown here is derived from an EMBL/GenBank/DDBJ whole genome shotgun (WGS) entry which is preliminary data.</text>
</comment>
<gene>
    <name evidence="1" type="ORF">DLM86_23775</name>
</gene>
<accession>A0A2V5KDE1</accession>
<evidence type="ECO:0000313" key="1">
    <source>
        <dbReference type="EMBL" id="PYI51930.1"/>
    </source>
</evidence>
<reference evidence="1 2" key="1">
    <citation type="submission" date="2018-05" db="EMBL/GenBank/DDBJ databases">
        <title>Paenibacillus flagellatus sp. nov., isolated from selenium mineral soil.</title>
        <authorList>
            <person name="Dai X."/>
        </authorList>
    </citation>
    <scope>NUCLEOTIDE SEQUENCE [LARGE SCALE GENOMIC DNA]</scope>
    <source>
        <strain evidence="1 2">DXL2</strain>
    </source>
</reference>
<dbReference type="AlphaFoldDB" id="A0A2V5KDE1"/>
<dbReference type="Gene3D" id="3.20.20.370">
    <property type="entry name" value="Glycoside hydrolase/deacetylase"/>
    <property type="match status" value="1"/>
</dbReference>
<dbReference type="EMBL" id="QJVJ01000011">
    <property type="protein sequence ID" value="PYI51930.1"/>
    <property type="molecule type" value="Genomic_DNA"/>
</dbReference>